<feature type="transmembrane region" description="Helical" evidence="1">
    <location>
        <begin position="157"/>
        <end position="180"/>
    </location>
</feature>
<gene>
    <name evidence="3" type="ORF">SAMN04488038_10792</name>
</gene>
<dbReference type="GO" id="GO:0016746">
    <property type="term" value="F:acyltransferase activity"/>
    <property type="evidence" value="ECO:0007669"/>
    <property type="project" value="UniProtKB-KW"/>
</dbReference>
<dbReference type="STRING" id="489703.SAMN04488038_10792"/>
<protein>
    <submittedName>
        <fullName evidence="3">Lecithin retinol acyltransferase</fullName>
    </submittedName>
</protein>
<keyword evidence="1" id="KW-0472">Membrane</keyword>
<keyword evidence="4" id="KW-1185">Reference proteome</keyword>
<feature type="transmembrane region" description="Helical" evidence="1">
    <location>
        <begin position="186"/>
        <end position="209"/>
    </location>
</feature>
<sequence length="217" mass="22051">MGEHIAVGSHLLSWRLLYTHHGIYVGDDRVVHYSGNEDGVVSGSMEETSLDAFRAGAGYWVKAHDDARFSPEEIVSRARSRLGEDNFDLLNNNGEQFCEWCITGESGASSGVDMASLIGKTVFADPPALAGNEGEDWLAGRKSTYVSAAARTAGSAVSAAGSVAGLSAAGIASGLAAIGGTVGGGMAAGAAITAAAPAAAAAAVGYGVYKILKRVKE</sequence>
<reference evidence="3 4" key="1">
    <citation type="submission" date="2016-10" db="EMBL/GenBank/DDBJ databases">
        <authorList>
            <person name="de Groot N.N."/>
        </authorList>
    </citation>
    <scope>NUCLEOTIDE SEQUENCE [LARGE SCALE GENOMIC DNA]</scope>
    <source>
        <strain evidence="3 4">DSM 25927</strain>
    </source>
</reference>
<feature type="domain" description="LRAT" evidence="2">
    <location>
        <begin position="10"/>
        <end position="110"/>
    </location>
</feature>
<evidence type="ECO:0000256" key="1">
    <source>
        <dbReference type="SAM" id="Phobius"/>
    </source>
</evidence>
<dbReference type="AlphaFoldDB" id="A0A1H9GJ27"/>
<dbReference type="EMBL" id="FOFS01000007">
    <property type="protein sequence ID" value="SEQ50095.1"/>
    <property type="molecule type" value="Genomic_DNA"/>
</dbReference>
<evidence type="ECO:0000259" key="2">
    <source>
        <dbReference type="PROSITE" id="PS51934"/>
    </source>
</evidence>
<dbReference type="InterPro" id="IPR007053">
    <property type="entry name" value="LRAT_dom"/>
</dbReference>
<evidence type="ECO:0000313" key="3">
    <source>
        <dbReference type="EMBL" id="SEQ50095.1"/>
    </source>
</evidence>
<dbReference type="PROSITE" id="PS51934">
    <property type="entry name" value="LRAT"/>
    <property type="match status" value="1"/>
</dbReference>
<keyword evidence="3" id="KW-0808">Transferase</keyword>
<dbReference type="Proteomes" id="UP000199233">
    <property type="component" value="Unassembled WGS sequence"/>
</dbReference>
<organism evidence="3 4">
    <name type="scientific">Solimonas aquatica</name>
    <dbReference type="NCBI Taxonomy" id="489703"/>
    <lineage>
        <taxon>Bacteria</taxon>
        <taxon>Pseudomonadati</taxon>
        <taxon>Pseudomonadota</taxon>
        <taxon>Gammaproteobacteria</taxon>
        <taxon>Nevskiales</taxon>
        <taxon>Nevskiaceae</taxon>
        <taxon>Solimonas</taxon>
    </lineage>
</organism>
<keyword evidence="1" id="KW-0812">Transmembrane</keyword>
<proteinExistence type="predicted"/>
<keyword evidence="1" id="KW-1133">Transmembrane helix</keyword>
<accession>A0A1H9GJ27</accession>
<dbReference type="Gene3D" id="3.90.1720.10">
    <property type="entry name" value="endopeptidase domain like (from Nostoc punctiforme)"/>
    <property type="match status" value="1"/>
</dbReference>
<name>A0A1H9GJ27_9GAMM</name>
<dbReference type="PANTHER" id="PTHR46137:SF3">
    <property type="entry name" value="OS05G0310600 PROTEIN"/>
    <property type="match status" value="1"/>
</dbReference>
<dbReference type="OrthoDB" id="9812095at2"/>
<dbReference type="RefSeq" id="WP_093285378.1">
    <property type="nucleotide sequence ID" value="NZ_FOFS01000007.1"/>
</dbReference>
<dbReference type="Pfam" id="PF04970">
    <property type="entry name" value="LRAT"/>
    <property type="match status" value="1"/>
</dbReference>
<evidence type="ECO:0000313" key="4">
    <source>
        <dbReference type="Proteomes" id="UP000199233"/>
    </source>
</evidence>
<dbReference type="PANTHER" id="PTHR46137">
    <property type="entry name" value="OS05G0310600 PROTEIN"/>
    <property type="match status" value="1"/>
</dbReference>
<keyword evidence="3" id="KW-0012">Acyltransferase</keyword>